<dbReference type="OrthoDB" id="2420415at2759"/>
<dbReference type="PROSITE" id="PS00973">
    <property type="entry name" value="USP_2"/>
    <property type="match status" value="1"/>
</dbReference>
<keyword evidence="4" id="KW-0833">Ubl conjugation pathway</keyword>
<evidence type="ECO:0000256" key="5">
    <source>
        <dbReference type="ARBA" id="ARBA00022801"/>
    </source>
</evidence>
<keyword evidence="11" id="KW-1185">Reference proteome</keyword>
<dbReference type="GO" id="GO:0061136">
    <property type="term" value="P:regulation of proteasomal protein catabolic process"/>
    <property type="evidence" value="ECO:0007669"/>
    <property type="project" value="TreeGrafter"/>
</dbReference>
<feature type="coiled-coil region" evidence="7">
    <location>
        <begin position="365"/>
        <end position="417"/>
    </location>
</feature>
<dbReference type="InterPro" id="IPR038765">
    <property type="entry name" value="Papain-like_cys_pep_sf"/>
</dbReference>
<dbReference type="Gene3D" id="3.90.70.10">
    <property type="entry name" value="Cysteine proteinases"/>
    <property type="match status" value="1"/>
</dbReference>
<feature type="region of interest" description="Disordered" evidence="8">
    <location>
        <begin position="71"/>
        <end position="99"/>
    </location>
</feature>
<keyword evidence="7" id="KW-0175">Coiled coil</keyword>
<evidence type="ECO:0000256" key="1">
    <source>
        <dbReference type="ARBA" id="ARBA00000707"/>
    </source>
</evidence>
<evidence type="ECO:0000256" key="7">
    <source>
        <dbReference type="SAM" id="Coils"/>
    </source>
</evidence>
<accession>A0A367JIM4</accession>
<dbReference type="EMBL" id="PJQM01003272">
    <property type="protein sequence ID" value="RCH89780.1"/>
    <property type="molecule type" value="Genomic_DNA"/>
</dbReference>
<dbReference type="GO" id="GO:0070628">
    <property type="term" value="F:proteasome binding"/>
    <property type="evidence" value="ECO:0007669"/>
    <property type="project" value="TreeGrafter"/>
</dbReference>
<feature type="domain" description="USP" evidence="9">
    <location>
        <begin position="1"/>
        <end position="494"/>
    </location>
</feature>
<keyword evidence="3 10" id="KW-0645">Protease</keyword>
<dbReference type="InterPro" id="IPR028889">
    <property type="entry name" value="USP"/>
</dbReference>
<evidence type="ECO:0000259" key="9">
    <source>
        <dbReference type="PROSITE" id="PS50235"/>
    </source>
</evidence>
<dbReference type="GO" id="GO:0004843">
    <property type="term" value="F:cysteine-type deubiquitinase activity"/>
    <property type="evidence" value="ECO:0007669"/>
    <property type="project" value="UniProtKB-EC"/>
</dbReference>
<sequence>EAMINNEDYIEDENSERKTIGGIEVDQSEIRRAKKFVSLLRELFISLQRCQERAISPQYDLAYMALLNEKEEQPQDQDMTETKENQMKTEPDSNQTEGTLSLIGDEDMKEPVDTEMTDVNEKIPLSEDQDITIPLDAPPPYEKVVSEQDQLKHKPMDQKEPMEQKERPSVDIMMFGKQQDVTECMGNMMYLVEAALKPLKKTEDGEQVDDMIRQTFYGKARQILSYCDNTTLEIVKKEQEEDFSHIIVDAKEGKNLYDIMDEYFFANQVDFQGGHEATREVTVKSFPPILQILVQRVQFDRATANVYKSNAYIQFDKTIYLDRYVEENFESSKEKRAQVAVWRTELDSYTRQVKKYTHSDVKAARQVLEEFKMEASQELSEKEEQVNNALEILSQEAKQKRQLIVEGNQKIQELKSKIASQYKDYTKVAYNLHAVFIHQGQANYGHYWIYILDHAKNQWWKYNDSLVTKVNESEIFHDTTGSTANPYFLVYVDADKMKESVETIVTKQAEDA</sequence>
<dbReference type="Proteomes" id="UP000253551">
    <property type="component" value="Unassembled WGS sequence"/>
</dbReference>
<keyword evidence="6" id="KW-0788">Thiol protease</keyword>
<comment type="caution">
    <text evidence="10">The sequence shown here is derived from an EMBL/GenBank/DDBJ whole genome shotgun (WGS) entry which is preliminary data.</text>
</comment>
<dbReference type="InterPro" id="IPR018200">
    <property type="entry name" value="USP_CS"/>
</dbReference>
<dbReference type="STRING" id="4846.A0A367JIM4"/>
<keyword evidence="5" id="KW-0378">Hydrolase</keyword>
<dbReference type="Pfam" id="PF00443">
    <property type="entry name" value="UCH"/>
    <property type="match status" value="1"/>
</dbReference>
<evidence type="ECO:0000256" key="4">
    <source>
        <dbReference type="ARBA" id="ARBA00022786"/>
    </source>
</evidence>
<dbReference type="EC" id="3.4.19.12" evidence="2"/>
<evidence type="ECO:0000256" key="2">
    <source>
        <dbReference type="ARBA" id="ARBA00012759"/>
    </source>
</evidence>
<reference evidence="10 11" key="1">
    <citation type="journal article" date="2018" name="G3 (Bethesda)">
        <title>Phylogenetic and Phylogenomic Definition of Rhizopus Species.</title>
        <authorList>
            <person name="Gryganskyi A.P."/>
            <person name="Golan J."/>
            <person name="Dolatabadi S."/>
            <person name="Mondo S."/>
            <person name="Robb S."/>
            <person name="Idnurm A."/>
            <person name="Muszewska A."/>
            <person name="Steczkiewicz K."/>
            <person name="Masonjones S."/>
            <person name="Liao H.L."/>
            <person name="Gajdeczka M.T."/>
            <person name="Anike F."/>
            <person name="Vuek A."/>
            <person name="Anishchenko I.M."/>
            <person name="Voigt K."/>
            <person name="de Hoog G.S."/>
            <person name="Smith M.E."/>
            <person name="Heitman J."/>
            <person name="Vilgalys R."/>
            <person name="Stajich J.E."/>
        </authorList>
    </citation>
    <scope>NUCLEOTIDE SEQUENCE [LARGE SCALE GENOMIC DNA]</scope>
    <source>
        <strain evidence="10 11">LSU 92-RS-03</strain>
    </source>
</reference>
<dbReference type="InterPro" id="IPR001394">
    <property type="entry name" value="Peptidase_C19_UCH"/>
</dbReference>
<dbReference type="InterPro" id="IPR044635">
    <property type="entry name" value="UBP14-like"/>
</dbReference>
<evidence type="ECO:0000256" key="3">
    <source>
        <dbReference type="ARBA" id="ARBA00022670"/>
    </source>
</evidence>
<dbReference type="SUPFAM" id="SSF54001">
    <property type="entry name" value="Cysteine proteinases"/>
    <property type="match status" value="1"/>
</dbReference>
<dbReference type="GO" id="GO:0043161">
    <property type="term" value="P:proteasome-mediated ubiquitin-dependent protein catabolic process"/>
    <property type="evidence" value="ECO:0007669"/>
    <property type="project" value="InterPro"/>
</dbReference>
<dbReference type="PROSITE" id="PS50235">
    <property type="entry name" value="USP_3"/>
    <property type="match status" value="1"/>
</dbReference>
<feature type="compositionally biased region" description="Basic and acidic residues" evidence="8">
    <location>
        <begin position="80"/>
        <end position="91"/>
    </location>
</feature>
<dbReference type="GO" id="GO:0016579">
    <property type="term" value="P:protein deubiquitination"/>
    <property type="evidence" value="ECO:0007669"/>
    <property type="project" value="InterPro"/>
</dbReference>
<comment type="catalytic activity">
    <reaction evidence="1">
        <text>Thiol-dependent hydrolysis of ester, thioester, amide, peptide and isopeptide bonds formed by the C-terminal Gly of ubiquitin (a 76-residue protein attached to proteins as an intracellular targeting signal).</text>
        <dbReference type="EC" id="3.4.19.12"/>
    </reaction>
</comment>
<organism evidence="10 11">
    <name type="scientific">Rhizopus stolonifer</name>
    <name type="common">Rhizopus nigricans</name>
    <dbReference type="NCBI Taxonomy" id="4846"/>
    <lineage>
        <taxon>Eukaryota</taxon>
        <taxon>Fungi</taxon>
        <taxon>Fungi incertae sedis</taxon>
        <taxon>Mucoromycota</taxon>
        <taxon>Mucoromycotina</taxon>
        <taxon>Mucoromycetes</taxon>
        <taxon>Mucorales</taxon>
        <taxon>Mucorineae</taxon>
        <taxon>Rhizopodaceae</taxon>
        <taxon>Rhizopus</taxon>
    </lineage>
</organism>
<evidence type="ECO:0000313" key="10">
    <source>
        <dbReference type="EMBL" id="RCH89780.1"/>
    </source>
</evidence>
<evidence type="ECO:0000256" key="6">
    <source>
        <dbReference type="ARBA" id="ARBA00022807"/>
    </source>
</evidence>
<dbReference type="PANTHER" id="PTHR43982">
    <property type="entry name" value="UBIQUITIN CARBOXYL-TERMINAL HYDROLASE"/>
    <property type="match status" value="1"/>
</dbReference>
<name>A0A367JIM4_RHIST</name>
<dbReference type="AlphaFoldDB" id="A0A367JIM4"/>
<feature type="non-terminal residue" evidence="10">
    <location>
        <position position="1"/>
    </location>
</feature>
<evidence type="ECO:0000256" key="8">
    <source>
        <dbReference type="SAM" id="MobiDB-lite"/>
    </source>
</evidence>
<evidence type="ECO:0000313" key="11">
    <source>
        <dbReference type="Proteomes" id="UP000253551"/>
    </source>
</evidence>
<gene>
    <name evidence="10" type="primary">UBP2</name>
    <name evidence="10" type="ORF">CU098_002196</name>
</gene>
<proteinExistence type="predicted"/>
<protein>
    <recommendedName>
        <fullName evidence="2">ubiquitinyl hydrolase 1</fullName>
        <ecNumber evidence="2">3.4.19.12</ecNumber>
    </recommendedName>
</protein>
<dbReference type="PANTHER" id="PTHR43982:SF6">
    <property type="entry name" value="UBIQUITIN CARBOXYL-TERMINAL HYDROLASE 2-RELATED"/>
    <property type="match status" value="1"/>
</dbReference>